<comment type="caution">
    <text evidence="11">The sequence shown here is derived from an EMBL/GenBank/DDBJ whole genome shotgun (WGS) entry which is preliminary data.</text>
</comment>
<evidence type="ECO:0000256" key="6">
    <source>
        <dbReference type="ARBA" id="ARBA00022840"/>
    </source>
</evidence>
<proteinExistence type="inferred from homology"/>
<dbReference type="EC" id="6.3.2.2" evidence="2 9"/>
<dbReference type="SUPFAM" id="SSF55931">
    <property type="entry name" value="Glutamine synthetase/guanido kinase"/>
    <property type="match status" value="1"/>
</dbReference>
<evidence type="ECO:0000256" key="5">
    <source>
        <dbReference type="ARBA" id="ARBA00022741"/>
    </source>
</evidence>
<keyword evidence="12" id="KW-1185">Reference proteome</keyword>
<evidence type="ECO:0000259" key="10">
    <source>
        <dbReference type="Pfam" id="PF04262"/>
    </source>
</evidence>
<dbReference type="InterPro" id="IPR006334">
    <property type="entry name" value="Glut_cys_ligase"/>
</dbReference>
<dbReference type="Gene3D" id="3.30.590.20">
    <property type="match status" value="1"/>
</dbReference>
<comment type="catalytic activity">
    <reaction evidence="7 9">
        <text>L-cysteine + L-glutamate + ATP = gamma-L-glutamyl-L-cysteine + ADP + phosphate + H(+)</text>
        <dbReference type="Rhea" id="RHEA:13285"/>
        <dbReference type="ChEBI" id="CHEBI:15378"/>
        <dbReference type="ChEBI" id="CHEBI:29985"/>
        <dbReference type="ChEBI" id="CHEBI:30616"/>
        <dbReference type="ChEBI" id="CHEBI:35235"/>
        <dbReference type="ChEBI" id="CHEBI:43474"/>
        <dbReference type="ChEBI" id="CHEBI:58173"/>
        <dbReference type="ChEBI" id="CHEBI:456216"/>
        <dbReference type="EC" id="6.3.2.2"/>
    </reaction>
</comment>
<keyword evidence="6" id="KW-0067">ATP-binding</keyword>
<comment type="pathway">
    <text evidence="1 9">Sulfur metabolism; glutathione biosynthesis; glutathione from L-cysteine and L-glutamate: step 1/2.</text>
</comment>
<dbReference type="UniPathway" id="UPA00142">
    <property type="reaction ID" value="UER00209"/>
</dbReference>
<evidence type="ECO:0000256" key="8">
    <source>
        <dbReference type="RuleBase" id="RU003544"/>
    </source>
</evidence>
<dbReference type="GO" id="GO:0006750">
    <property type="term" value="P:glutathione biosynthetic process"/>
    <property type="evidence" value="ECO:0007669"/>
    <property type="project" value="UniProtKB-UniPathway"/>
</dbReference>
<dbReference type="GO" id="GO:0005829">
    <property type="term" value="C:cytosol"/>
    <property type="evidence" value="ECO:0007669"/>
    <property type="project" value="TreeGrafter"/>
</dbReference>
<evidence type="ECO:0000256" key="7">
    <source>
        <dbReference type="ARBA" id="ARBA00048819"/>
    </source>
</evidence>
<sequence>MDFQSALRAQATTPVLQHFRLGIEREAQRITPNGELAHTDHPHSLGDRSYHPFIQTDFAESQLELITPVATSVSELFDWLSLIHHVTYQNLTADERLWPLSMPPMLPDNETDITIAKLADPADVAYREGLAQRYGRRKQMVSGIHFNFEFAPELVTALFDAQTETADLTTFKTNLYFKVTRNYLRYRWLITYLFGATPTSEPGYFTDDERPQEPVRSIRNSHFGYTNHADVRVSYQDLPHYLNDLTDLVANGQLSKEKEFYAPVRFRGGHQVSDLHQNGVRYIELRNLDINPFAPYGVSPDEITFLTTFMLYLLWTDEQAPADQWVQQGDQLNEQVALENPLTTTVAQAEGQRLLAGMCNMCQQLHLTACLPALNNATAALADPQLTVSGQLYRRSQASTQKQLAITLATQHAAWFKSAPTNNHLLSRLSAPLQALLLTAIQRGINVCCLPTDEPELQCCFNQRTIYAKTDAISTNQKTWSPVNQLTNAVPLVDAVITQLHLSESA</sequence>
<dbReference type="PANTHER" id="PTHR38761">
    <property type="entry name" value="GLUTAMATE--CYSTEINE LIGASE"/>
    <property type="match status" value="1"/>
</dbReference>
<dbReference type="InterPro" id="IPR014746">
    <property type="entry name" value="Gln_synth/guanido_kin_cat_dom"/>
</dbReference>
<evidence type="ECO:0000256" key="4">
    <source>
        <dbReference type="ARBA" id="ARBA00022684"/>
    </source>
</evidence>
<reference evidence="11 12" key="1">
    <citation type="journal article" date="2015" name="Genome Announc.">
        <title>Expanding the biotechnology potential of lactobacilli through comparative genomics of 213 strains and associated genera.</title>
        <authorList>
            <person name="Sun Z."/>
            <person name="Harris H.M."/>
            <person name="McCann A."/>
            <person name="Guo C."/>
            <person name="Argimon S."/>
            <person name="Zhang W."/>
            <person name="Yang X."/>
            <person name="Jeffery I.B."/>
            <person name="Cooney J.C."/>
            <person name="Kagawa T.F."/>
            <person name="Liu W."/>
            <person name="Song Y."/>
            <person name="Salvetti E."/>
            <person name="Wrobel A."/>
            <person name="Rasinkangas P."/>
            <person name="Parkhill J."/>
            <person name="Rea M.C."/>
            <person name="O'Sullivan O."/>
            <person name="Ritari J."/>
            <person name="Douillard F.P."/>
            <person name="Paul Ross R."/>
            <person name="Yang R."/>
            <person name="Briner A.E."/>
            <person name="Felis G.E."/>
            <person name="de Vos W.M."/>
            <person name="Barrangou R."/>
            <person name="Klaenhammer T.R."/>
            <person name="Caufield P.W."/>
            <person name="Cui Y."/>
            <person name="Zhang H."/>
            <person name="O'Toole P.W."/>
        </authorList>
    </citation>
    <scope>NUCLEOTIDE SEQUENCE [LARGE SCALE GENOMIC DNA]</scope>
    <source>
        <strain evidence="11 12">DSM 23365</strain>
    </source>
</reference>
<dbReference type="GO" id="GO:0046872">
    <property type="term" value="F:metal ion binding"/>
    <property type="evidence" value="ECO:0007669"/>
    <property type="project" value="TreeGrafter"/>
</dbReference>
<dbReference type="AlphaFoldDB" id="A0A0R2F8T3"/>
<feature type="domain" description="Glutamate--cysteine ligase" evidence="10">
    <location>
        <begin position="7"/>
        <end position="325"/>
    </location>
</feature>
<dbReference type="NCBIfam" id="NF002688">
    <property type="entry name" value="PRK02471.1"/>
    <property type="match status" value="1"/>
</dbReference>
<accession>A0A0R2F8T3</accession>
<protein>
    <recommendedName>
        <fullName evidence="2 9">Glutamate--cysteine ligase</fullName>
        <ecNumber evidence="2 9">6.3.2.2</ecNumber>
    </recommendedName>
</protein>
<evidence type="ECO:0000313" key="11">
    <source>
        <dbReference type="EMBL" id="KRN21770.1"/>
    </source>
</evidence>
<dbReference type="GO" id="GO:0004357">
    <property type="term" value="F:glutamate-cysteine ligase activity"/>
    <property type="evidence" value="ECO:0007669"/>
    <property type="project" value="UniProtKB-EC"/>
</dbReference>
<comment type="similarity">
    <text evidence="8">Belongs to the glutamate--cysteine ligase type 1 family.</text>
</comment>
<dbReference type="PATRIC" id="fig|1423804.4.peg.1024"/>
<evidence type="ECO:0000256" key="2">
    <source>
        <dbReference type="ARBA" id="ARBA00012220"/>
    </source>
</evidence>
<dbReference type="GO" id="GO:0005524">
    <property type="term" value="F:ATP binding"/>
    <property type="evidence" value="ECO:0007669"/>
    <property type="project" value="UniProtKB-KW"/>
</dbReference>
<evidence type="ECO:0000313" key="12">
    <source>
        <dbReference type="Proteomes" id="UP000051442"/>
    </source>
</evidence>
<organism evidence="11 12">
    <name type="scientific">Secundilactobacillus similis DSM 23365 = JCM 2765</name>
    <dbReference type="NCBI Taxonomy" id="1423804"/>
    <lineage>
        <taxon>Bacteria</taxon>
        <taxon>Bacillati</taxon>
        <taxon>Bacillota</taxon>
        <taxon>Bacilli</taxon>
        <taxon>Lactobacillales</taxon>
        <taxon>Lactobacillaceae</taxon>
        <taxon>Secundilactobacillus</taxon>
    </lineage>
</organism>
<name>A0A0R2F8T3_9LACO</name>
<dbReference type="EMBL" id="AYZM01000105">
    <property type="protein sequence ID" value="KRN21770.1"/>
    <property type="molecule type" value="Genomic_DNA"/>
</dbReference>
<dbReference type="Pfam" id="PF04262">
    <property type="entry name" value="Glu_cys_ligase"/>
    <property type="match status" value="1"/>
</dbReference>
<dbReference type="RefSeq" id="WP_057151983.1">
    <property type="nucleotide sequence ID" value="NZ_AYZM01000105.1"/>
</dbReference>
<evidence type="ECO:0000256" key="3">
    <source>
        <dbReference type="ARBA" id="ARBA00022598"/>
    </source>
</evidence>
<dbReference type="STRING" id="1423804.FD14_GL000953"/>
<gene>
    <name evidence="11" type="ORF">FD14_GL000953</name>
</gene>
<dbReference type="InterPro" id="IPR007370">
    <property type="entry name" value="Glu_cys_ligase"/>
</dbReference>
<dbReference type="Proteomes" id="UP000051442">
    <property type="component" value="Unassembled WGS sequence"/>
</dbReference>
<dbReference type="PANTHER" id="PTHR38761:SF1">
    <property type="entry name" value="GLUTAMATE--CYSTEINE LIGASE"/>
    <property type="match status" value="1"/>
</dbReference>
<keyword evidence="4 8" id="KW-0317">Glutathione biosynthesis</keyword>
<evidence type="ECO:0000256" key="9">
    <source>
        <dbReference type="RuleBase" id="RU004391"/>
    </source>
</evidence>
<keyword evidence="5" id="KW-0547">Nucleotide-binding</keyword>
<evidence type="ECO:0000256" key="1">
    <source>
        <dbReference type="ARBA" id="ARBA00005006"/>
    </source>
</evidence>
<keyword evidence="3 8" id="KW-0436">Ligase</keyword>